<keyword evidence="11 14" id="KW-0089">Bile pigment</keyword>
<evidence type="ECO:0000256" key="4">
    <source>
        <dbReference type="ARBA" id="ARBA00022531"/>
    </source>
</evidence>
<evidence type="ECO:0000256" key="7">
    <source>
        <dbReference type="ARBA" id="ARBA00022982"/>
    </source>
</evidence>
<keyword evidence="6 14" id="KW-0605">Phycobilisome</keyword>
<dbReference type="Proteomes" id="UP000636505">
    <property type="component" value="Unassembled WGS sequence"/>
</dbReference>
<evidence type="ECO:0000313" key="15">
    <source>
        <dbReference type="EMBL" id="MBE9078934.1"/>
    </source>
</evidence>
<organism evidence="15 16">
    <name type="scientific">Vasconcelosia minhoensis LEGE 07310</name>
    <dbReference type="NCBI Taxonomy" id="915328"/>
    <lineage>
        <taxon>Bacteria</taxon>
        <taxon>Bacillati</taxon>
        <taxon>Cyanobacteriota</taxon>
        <taxon>Cyanophyceae</taxon>
        <taxon>Nodosilineales</taxon>
        <taxon>Cymatolegaceae</taxon>
        <taxon>Vasconcelosia</taxon>
        <taxon>Vasconcelosia minhoensis</taxon>
    </lineage>
</organism>
<dbReference type="SUPFAM" id="SSF46458">
    <property type="entry name" value="Globin-like"/>
    <property type="match status" value="1"/>
</dbReference>
<dbReference type="GO" id="GO:0030089">
    <property type="term" value="C:phycobilisome"/>
    <property type="evidence" value="ECO:0007669"/>
    <property type="project" value="UniProtKB-KW"/>
</dbReference>
<evidence type="ECO:0000256" key="1">
    <source>
        <dbReference type="ARBA" id="ARBA00004170"/>
    </source>
</evidence>
<feature type="modified residue" description="N4-methylasparagine" evidence="13">
    <location>
        <position position="68"/>
    </location>
</feature>
<evidence type="ECO:0000256" key="11">
    <source>
        <dbReference type="ARBA" id="ARBA00023307"/>
    </source>
</evidence>
<keyword evidence="9 14" id="KW-0793">Thylakoid</keyword>
<keyword evidence="5" id="KW-0042">Antenna complex</keyword>
<feature type="binding site" evidence="12">
    <location>
        <position position="73"/>
    </location>
    <ligand>
        <name>(2R,3E)-phycocyanobilin</name>
        <dbReference type="ChEBI" id="CHEBI:85275"/>
        <label>1</label>
    </ligand>
</feature>
<evidence type="ECO:0000256" key="6">
    <source>
        <dbReference type="ARBA" id="ARBA00022738"/>
    </source>
</evidence>
<dbReference type="GO" id="GO:0031676">
    <property type="term" value="C:plasma membrane-derived thylakoid membrane"/>
    <property type="evidence" value="ECO:0007669"/>
    <property type="project" value="UniProtKB-SubCell"/>
</dbReference>
<protein>
    <submittedName>
        <fullName evidence="15">Allophycocyanin</fullName>
    </submittedName>
</protein>
<keyword evidence="4 14" id="KW-0602">Photosynthesis</keyword>
<evidence type="ECO:0000313" key="16">
    <source>
        <dbReference type="Proteomes" id="UP000636505"/>
    </source>
</evidence>
<dbReference type="EMBL" id="JADEXG010000043">
    <property type="protein sequence ID" value="MBE9078934.1"/>
    <property type="molecule type" value="Genomic_DNA"/>
</dbReference>
<dbReference type="InterPro" id="IPR009050">
    <property type="entry name" value="Globin-like_sf"/>
</dbReference>
<accession>A0A8J7DRN3</accession>
<comment type="similarity">
    <text evidence="2 14">Belongs to the phycobiliprotein family.</text>
</comment>
<keyword evidence="8 14" id="KW-0157">Chromophore</keyword>
<dbReference type="AlphaFoldDB" id="A0A8J7DRN3"/>
<dbReference type="PIRSF" id="PIRSF000081">
    <property type="entry name" value="Phycocyanin"/>
    <property type="match status" value="1"/>
</dbReference>
<dbReference type="InterPro" id="IPR012128">
    <property type="entry name" value="Phycobilisome_asu/bsu"/>
</dbReference>
<evidence type="ECO:0000256" key="8">
    <source>
        <dbReference type="ARBA" id="ARBA00022991"/>
    </source>
</evidence>
<dbReference type="GO" id="GO:0015979">
    <property type="term" value="P:photosynthesis"/>
    <property type="evidence" value="ECO:0007669"/>
    <property type="project" value="UniProtKB-KW"/>
</dbReference>
<keyword evidence="16" id="KW-1185">Reference proteome</keyword>
<proteinExistence type="inferred from homology"/>
<reference evidence="15" key="1">
    <citation type="submission" date="2020-10" db="EMBL/GenBank/DDBJ databases">
        <authorList>
            <person name="Castelo-Branco R."/>
            <person name="Eusebio N."/>
            <person name="Adriana R."/>
            <person name="Vieira A."/>
            <person name="Brugerolle De Fraissinette N."/>
            <person name="Rezende De Castro R."/>
            <person name="Schneider M.P."/>
            <person name="Vasconcelos V."/>
            <person name="Leao P.N."/>
        </authorList>
    </citation>
    <scope>NUCLEOTIDE SEQUENCE</scope>
    <source>
        <strain evidence="15">LEGE 07310</strain>
    </source>
</reference>
<dbReference type="RefSeq" id="WP_193909288.1">
    <property type="nucleotide sequence ID" value="NZ_JADEXG010000043.1"/>
</dbReference>
<dbReference type="PANTHER" id="PTHR34011:SF2">
    <property type="entry name" value="ALLOPHYCOCYANIN ALPHA CHAIN"/>
    <property type="match status" value="1"/>
</dbReference>
<keyword evidence="7 14" id="KW-0249">Electron transport</keyword>
<gene>
    <name evidence="15" type="ORF">IQ241_16810</name>
</gene>
<dbReference type="PANTHER" id="PTHR34011">
    <property type="entry name" value="PHYCOBILISOME 32.1 KDA LINKER POLYPEPTIDE, PHYCOCYANIN-ASSOCIATED, ROD 2-RELATED"/>
    <property type="match status" value="1"/>
</dbReference>
<dbReference type="Gene3D" id="1.10.490.20">
    <property type="entry name" value="Phycocyanins"/>
    <property type="match status" value="1"/>
</dbReference>
<evidence type="ECO:0000256" key="12">
    <source>
        <dbReference type="PIRSR" id="PIRSR000081-1"/>
    </source>
</evidence>
<comment type="caution">
    <text evidence="15">The sequence shown here is derived from an EMBL/GenBank/DDBJ whole genome shotgun (WGS) entry which is preliminary data.</text>
</comment>
<name>A0A8J7DRN3_9CYAN</name>
<dbReference type="InterPro" id="IPR038719">
    <property type="entry name" value="Phycobilisome_asu/bsu_sf"/>
</dbReference>
<evidence type="ECO:0000256" key="10">
    <source>
        <dbReference type="ARBA" id="ARBA00023136"/>
    </source>
</evidence>
<evidence type="ECO:0000256" key="14">
    <source>
        <dbReference type="RuleBase" id="RU004438"/>
    </source>
</evidence>
<keyword evidence="10 14" id="KW-0472">Membrane</keyword>
<sequence length="176" mass="19787">MSIVKQVILNADEELRYPTPGELRTIRSFCKTGEERIRLARTLEEKAQAIVDRGTQKFWQVCPKTPSNSGDRRKTGAAKRDMGWYIRLISYCLLAGDDRPLREIGLVGMKELYTNIGIPLANILQYLRCLKAEAIALLDEAEAAAIIPYFDEIIQELALPGPPYYMNDGPGESEPV</sequence>
<evidence type="ECO:0000256" key="3">
    <source>
        <dbReference type="ARBA" id="ARBA00022448"/>
    </source>
</evidence>
<keyword evidence="3 14" id="KW-0813">Transport</keyword>
<comment type="subcellular location">
    <subcellularLocation>
        <location evidence="14">Cellular thylakoid membrane</location>
        <topology evidence="14">Peripheral membrane protein</topology>
        <orientation evidence="14">Cytoplasmic side</orientation>
    </subcellularLocation>
    <subcellularLocation>
        <location evidence="1">Membrane</location>
        <topology evidence="1">Peripheral membrane protein</topology>
    </subcellularLocation>
</comment>
<evidence type="ECO:0000256" key="5">
    <source>
        <dbReference type="ARBA" id="ARBA00022549"/>
    </source>
</evidence>
<evidence type="ECO:0000256" key="13">
    <source>
        <dbReference type="PIRSR" id="PIRSR000081-2"/>
    </source>
</evidence>
<dbReference type="Pfam" id="PF00502">
    <property type="entry name" value="Phycobilisome"/>
    <property type="match status" value="1"/>
</dbReference>
<feature type="binding site" evidence="12">
    <location>
        <position position="68"/>
    </location>
    <ligand>
        <name>(2R,3E)-phycocyanobilin</name>
        <dbReference type="ChEBI" id="CHEBI:85275"/>
        <label>1</label>
    </ligand>
</feature>
<evidence type="ECO:0000256" key="2">
    <source>
        <dbReference type="ARBA" id="ARBA00008182"/>
    </source>
</evidence>
<evidence type="ECO:0000256" key="9">
    <source>
        <dbReference type="ARBA" id="ARBA00023078"/>
    </source>
</evidence>